<gene>
    <name evidence="1" type="ORF">BCON_0170g00010</name>
</gene>
<evidence type="ECO:0000313" key="1">
    <source>
        <dbReference type="EMBL" id="TGO51033.1"/>
    </source>
</evidence>
<sequence>MSDDRSLPFIILKTKPRIPFWALGSRIDHSYISQTKTNYSYGRPNAVNGETCRLPKARQHNHLQRRKSCKGHERTIYETDQGVYKDRGHGWTLIFA</sequence>
<comment type="caution">
    <text evidence="1">The sequence shown here is derived from an EMBL/GenBank/DDBJ whole genome shotgun (WGS) entry which is preliminary data.</text>
</comment>
<accession>A0A4Z1I261</accession>
<evidence type="ECO:0000313" key="2">
    <source>
        <dbReference type="Proteomes" id="UP000297527"/>
    </source>
</evidence>
<dbReference type="EMBL" id="PQXN01000170">
    <property type="protein sequence ID" value="TGO51033.1"/>
    <property type="molecule type" value="Genomic_DNA"/>
</dbReference>
<proteinExistence type="predicted"/>
<protein>
    <submittedName>
        <fullName evidence="1">Uncharacterized protein</fullName>
    </submittedName>
</protein>
<keyword evidence="2" id="KW-1185">Reference proteome</keyword>
<dbReference type="AlphaFoldDB" id="A0A4Z1I261"/>
<name>A0A4Z1I261_9HELO</name>
<dbReference type="Proteomes" id="UP000297527">
    <property type="component" value="Unassembled WGS sequence"/>
</dbReference>
<organism evidence="1 2">
    <name type="scientific">Botryotinia convoluta</name>
    <dbReference type="NCBI Taxonomy" id="54673"/>
    <lineage>
        <taxon>Eukaryota</taxon>
        <taxon>Fungi</taxon>
        <taxon>Dikarya</taxon>
        <taxon>Ascomycota</taxon>
        <taxon>Pezizomycotina</taxon>
        <taxon>Leotiomycetes</taxon>
        <taxon>Helotiales</taxon>
        <taxon>Sclerotiniaceae</taxon>
        <taxon>Botryotinia</taxon>
    </lineage>
</organism>
<reference evidence="1 2" key="1">
    <citation type="submission" date="2017-12" db="EMBL/GenBank/DDBJ databases">
        <title>Comparative genomics of Botrytis spp.</title>
        <authorList>
            <person name="Valero-Jimenez C.A."/>
            <person name="Tapia P."/>
            <person name="Veloso J."/>
            <person name="Silva-Moreno E."/>
            <person name="Staats M."/>
            <person name="Valdes J.H."/>
            <person name="Van Kan J.A.L."/>
        </authorList>
    </citation>
    <scope>NUCLEOTIDE SEQUENCE [LARGE SCALE GENOMIC DNA]</scope>
    <source>
        <strain evidence="1 2">MUCL11595</strain>
    </source>
</reference>